<evidence type="ECO:0000313" key="3">
    <source>
        <dbReference type="EMBL" id="CAH3131971.1"/>
    </source>
</evidence>
<dbReference type="Proteomes" id="UP001159405">
    <property type="component" value="Unassembled WGS sequence"/>
</dbReference>
<evidence type="ECO:0000259" key="2">
    <source>
        <dbReference type="Pfam" id="PF20231"/>
    </source>
</evidence>
<keyword evidence="4" id="KW-1185">Reference proteome</keyword>
<comment type="caution">
    <text evidence="3">The sequence shown here is derived from an EMBL/GenBank/DDBJ whole genome shotgun (WGS) entry which is preliminary data.</text>
</comment>
<protein>
    <recommendedName>
        <fullName evidence="2">DUF6589 domain-containing protein</fullName>
    </recommendedName>
</protein>
<feature type="region of interest" description="Disordered" evidence="1">
    <location>
        <begin position="689"/>
        <end position="710"/>
    </location>
</feature>
<proteinExistence type="predicted"/>
<name>A0ABN8P4E7_9CNID</name>
<organism evidence="3 4">
    <name type="scientific">Porites lobata</name>
    <dbReference type="NCBI Taxonomy" id="104759"/>
    <lineage>
        <taxon>Eukaryota</taxon>
        <taxon>Metazoa</taxon>
        <taxon>Cnidaria</taxon>
        <taxon>Anthozoa</taxon>
        <taxon>Hexacorallia</taxon>
        <taxon>Scleractinia</taxon>
        <taxon>Fungiina</taxon>
        <taxon>Poritidae</taxon>
        <taxon>Porites</taxon>
    </lineage>
</organism>
<dbReference type="EMBL" id="CALNXK010000050">
    <property type="protein sequence ID" value="CAH3131971.1"/>
    <property type="molecule type" value="Genomic_DNA"/>
</dbReference>
<gene>
    <name evidence="3" type="ORF">PLOB_00036365</name>
</gene>
<feature type="non-terminal residue" evidence="3">
    <location>
        <position position="927"/>
    </location>
</feature>
<feature type="domain" description="DUF6589" evidence="2">
    <location>
        <begin position="394"/>
        <end position="872"/>
    </location>
</feature>
<reference evidence="3 4" key="1">
    <citation type="submission" date="2022-05" db="EMBL/GenBank/DDBJ databases">
        <authorList>
            <consortium name="Genoscope - CEA"/>
            <person name="William W."/>
        </authorList>
    </citation>
    <scope>NUCLEOTIDE SEQUENCE [LARGE SCALE GENOMIC DNA]</scope>
</reference>
<evidence type="ECO:0000313" key="4">
    <source>
        <dbReference type="Proteomes" id="UP001159405"/>
    </source>
</evidence>
<sequence length="927" mass="103682">MDPRTSVISLPELAPSVGTSAAKSLKFPGPTTCTSYFAPADPAHGLAFVAEESRENVSFFASPPPPSLFLTSTPVAKDNAPFKSSNAATFTSVDVTIKYPSKTVNRTLAKDYETIAKALTFGPPQRLAKAVLKCKLLSKHVNLLSESGLCSRKTPSLLRKCGKEDLENFKFQSLCDEWRERSPLFFSFLMTCCISGRSRDQAVKWLPSAVVAGSVLLKQRNQEMNATASVLGVLLKTGSIEANLNRLCKLKLTCSNTSTLSKLDILGAHHNEVLITAKERISQEQVKLKELTERVTDQVHACSGNCLEDCLEAQASLEAQDLLKQHQMASHPGFVISFDNIDLELKVKNMTMSKQNRDIHWVNHKMFINRVHGNSLPCDGPHCDLSEVSNSNSLPSIKDQKRQRFNYIVLVSRILIQYFDGFGPLKDVCIQHIPHKYSKEMCEKSTKVPLGIIFKNENINEDMLTILRQFYTYLPTSGDNEVDPQLFAVDQLTVERAVNVVASVSNGYTPEDRLEGMNFQIGDWHASVKILSVIFKKFFSAKSDGDTCSLYSDRTLIDRRNVKAKPQSAYRADRDFLVLVIQARVIAAAMTELGSTDKSSQPVKCPLPEDLQRQRKVAKLQYLHKVSSLIVDKFLFDDNSVNGLLEQIQRAQETQGALDLQPRTADGRFPCRFPGCSFSFKLDGVSRRRHEASHNPPSNDAPCEEMTSTSEDPCQSEVSLKDDVYNYNCALLADGLFFLNFLDAVSEGDGFRLITQYKYMMLYCRADGHHSNKYALQCLYQAFCVNALLSPRDCERFVWNRRVNNKGGRGKNIPLDLEVEHSNLLNKAAIRNLGANVTEKAVQRISCSEGGTANMTASVDESLNRLIGSGRHTSSSTDRDLGELIKRAVLTKVFTEVSNRQYQHFKGFERDPFKNLDMSALYNWINQ</sequence>
<dbReference type="Pfam" id="PF20231">
    <property type="entry name" value="DUF6589"/>
    <property type="match status" value="1"/>
</dbReference>
<accession>A0ABN8P4E7</accession>
<dbReference type="InterPro" id="IPR046496">
    <property type="entry name" value="DUF6589"/>
</dbReference>
<evidence type="ECO:0000256" key="1">
    <source>
        <dbReference type="SAM" id="MobiDB-lite"/>
    </source>
</evidence>